<sequence length="129" mass="14589">MKDSWCYQVKRCSPQSPVGLPMAALVMVSMVMVTMATAAGAMALPADPKAATVVVAFGIDKIRSMSIVRRLLIGQFFRLQYQLLTPMVILYSRMLGLKEEYQMVEYFDILDCIICWKTNPSYCDPTYQL</sequence>
<reference evidence="3" key="1">
    <citation type="submission" date="2013-03" db="EMBL/GenBank/DDBJ databases">
        <title>The Genome Sequence of Anopheles dirus WRAIR2.</title>
        <authorList>
            <consortium name="The Broad Institute Genomics Platform"/>
            <person name="Neafsey D.E."/>
            <person name="Walton C."/>
            <person name="Walker B."/>
            <person name="Young S.K."/>
            <person name="Zeng Q."/>
            <person name="Gargeya S."/>
            <person name="Fitzgerald M."/>
            <person name="Haas B."/>
            <person name="Abouelleil A."/>
            <person name="Allen A.W."/>
            <person name="Alvarado L."/>
            <person name="Arachchi H.M."/>
            <person name="Berlin A.M."/>
            <person name="Chapman S.B."/>
            <person name="Gainer-Dewar J."/>
            <person name="Goldberg J."/>
            <person name="Griggs A."/>
            <person name="Gujja S."/>
            <person name="Hansen M."/>
            <person name="Howarth C."/>
            <person name="Imamovic A."/>
            <person name="Ireland A."/>
            <person name="Larimer J."/>
            <person name="McCowan C."/>
            <person name="Murphy C."/>
            <person name="Pearson M."/>
            <person name="Poon T.W."/>
            <person name="Priest M."/>
            <person name="Roberts A."/>
            <person name="Saif S."/>
            <person name="Shea T."/>
            <person name="Sisk P."/>
            <person name="Sykes S."/>
            <person name="Wortman J."/>
            <person name="Nusbaum C."/>
            <person name="Birren B."/>
        </authorList>
    </citation>
    <scope>NUCLEOTIDE SEQUENCE [LARGE SCALE GENOMIC DNA]</scope>
    <source>
        <strain evidence="3">WRAIR2</strain>
    </source>
</reference>
<dbReference type="VEuPathDB" id="VectorBase:ADIR008523"/>
<reference evidence="2" key="2">
    <citation type="submission" date="2020-05" db="UniProtKB">
        <authorList>
            <consortium name="EnsemblMetazoa"/>
        </authorList>
    </citation>
    <scope>IDENTIFICATION</scope>
    <source>
        <strain evidence="2">WRAIR2</strain>
    </source>
</reference>
<accession>A0A182NLJ2</accession>
<dbReference type="Proteomes" id="UP000075884">
    <property type="component" value="Unassembled WGS sequence"/>
</dbReference>
<evidence type="ECO:0000256" key="1">
    <source>
        <dbReference type="SAM" id="Phobius"/>
    </source>
</evidence>
<keyword evidence="1" id="KW-1133">Transmembrane helix</keyword>
<feature type="transmembrane region" description="Helical" evidence="1">
    <location>
        <begin position="20"/>
        <end position="44"/>
    </location>
</feature>
<organism evidence="2 3">
    <name type="scientific">Anopheles dirus</name>
    <dbReference type="NCBI Taxonomy" id="7168"/>
    <lineage>
        <taxon>Eukaryota</taxon>
        <taxon>Metazoa</taxon>
        <taxon>Ecdysozoa</taxon>
        <taxon>Arthropoda</taxon>
        <taxon>Hexapoda</taxon>
        <taxon>Insecta</taxon>
        <taxon>Pterygota</taxon>
        <taxon>Neoptera</taxon>
        <taxon>Endopterygota</taxon>
        <taxon>Diptera</taxon>
        <taxon>Nematocera</taxon>
        <taxon>Culicoidea</taxon>
        <taxon>Culicidae</taxon>
        <taxon>Anophelinae</taxon>
        <taxon>Anopheles</taxon>
    </lineage>
</organism>
<proteinExistence type="predicted"/>
<dbReference type="AlphaFoldDB" id="A0A182NLJ2"/>
<protein>
    <submittedName>
        <fullName evidence="2">Uncharacterized protein</fullName>
    </submittedName>
</protein>
<keyword evidence="1" id="KW-0472">Membrane</keyword>
<evidence type="ECO:0000313" key="2">
    <source>
        <dbReference type="EnsemblMetazoa" id="ADIR008523-PA"/>
    </source>
</evidence>
<dbReference type="EnsemblMetazoa" id="ADIR008523-RA">
    <property type="protein sequence ID" value="ADIR008523-PA"/>
    <property type="gene ID" value="ADIR008523"/>
</dbReference>
<keyword evidence="1" id="KW-0812">Transmembrane</keyword>
<keyword evidence="3" id="KW-1185">Reference proteome</keyword>
<name>A0A182NLJ2_9DIPT</name>
<evidence type="ECO:0000313" key="3">
    <source>
        <dbReference type="Proteomes" id="UP000075884"/>
    </source>
</evidence>